<accession>A0AAD8V9T9</accession>
<dbReference type="EMBL" id="JAHLJV010000010">
    <property type="protein sequence ID" value="KAK1596870.1"/>
    <property type="molecule type" value="Genomic_DNA"/>
</dbReference>
<feature type="compositionally biased region" description="Basic residues" evidence="1">
    <location>
        <begin position="157"/>
        <end position="172"/>
    </location>
</feature>
<comment type="caution">
    <text evidence="2">The sequence shown here is derived from an EMBL/GenBank/DDBJ whole genome shotgun (WGS) entry which is preliminary data.</text>
</comment>
<sequence length="302" mass="34264">MRGKKGKDTSRGGWTEANLLDCLSHSDTENFWDPLLAALAHLFFWLSHALFAAVAKSGWRSAASVSKSSRVPCSWNPAKVITLTKVSPSTSNGRSELLDFVICSRAPKIGQPKRRLFILMPHMVVLVRTETVHPPPPRLPHIGSHTQKSQPDDITRHQRREKEKRKRGKKRRNEVLVGRQHGITYRGRLHASQVTVKRLQVLRVLPRQQAHLPAHAHLLANVERHHARGGDGGRREASDQCQRPHRRLCFFFSSITADACFLLCCRRVDVVGNPRWICRFGLDSSRPPFAQVRIRDRDNGPP</sequence>
<dbReference type="RefSeq" id="XP_060417707.1">
    <property type="nucleotide sequence ID" value="XM_060552570.1"/>
</dbReference>
<evidence type="ECO:0000256" key="1">
    <source>
        <dbReference type="SAM" id="MobiDB-lite"/>
    </source>
</evidence>
<proteinExistence type="predicted"/>
<name>A0AAD8V9T9_9PEZI</name>
<dbReference type="GeneID" id="85436810"/>
<protein>
    <submittedName>
        <fullName evidence="2">Uncharacterized protein</fullName>
    </submittedName>
</protein>
<feature type="region of interest" description="Disordered" evidence="1">
    <location>
        <begin position="132"/>
        <end position="174"/>
    </location>
</feature>
<dbReference type="Proteomes" id="UP001230504">
    <property type="component" value="Unassembled WGS sequence"/>
</dbReference>
<dbReference type="AlphaFoldDB" id="A0AAD8V9T9"/>
<keyword evidence="3" id="KW-1185">Reference proteome</keyword>
<gene>
    <name evidence="2" type="ORF">LY79DRAFT_34147</name>
</gene>
<evidence type="ECO:0000313" key="2">
    <source>
        <dbReference type="EMBL" id="KAK1596870.1"/>
    </source>
</evidence>
<organism evidence="2 3">
    <name type="scientific">Colletotrichum navitas</name>
    <dbReference type="NCBI Taxonomy" id="681940"/>
    <lineage>
        <taxon>Eukaryota</taxon>
        <taxon>Fungi</taxon>
        <taxon>Dikarya</taxon>
        <taxon>Ascomycota</taxon>
        <taxon>Pezizomycotina</taxon>
        <taxon>Sordariomycetes</taxon>
        <taxon>Hypocreomycetidae</taxon>
        <taxon>Glomerellales</taxon>
        <taxon>Glomerellaceae</taxon>
        <taxon>Colletotrichum</taxon>
        <taxon>Colletotrichum graminicola species complex</taxon>
    </lineage>
</organism>
<evidence type="ECO:0000313" key="3">
    <source>
        <dbReference type="Proteomes" id="UP001230504"/>
    </source>
</evidence>
<reference evidence="2" key="1">
    <citation type="submission" date="2021-06" db="EMBL/GenBank/DDBJ databases">
        <title>Comparative genomics, transcriptomics and evolutionary studies reveal genomic signatures of adaptation to plant cell wall in hemibiotrophic fungi.</title>
        <authorList>
            <consortium name="DOE Joint Genome Institute"/>
            <person name="Baroncelli R."/>
            <person name="Diaz J.F."/>
            <person name="Benocci T."/>
            <person name="Peng M."/>
            <person name="Battaglia E."/>
            <person name="Haridas S."/>
            <person name="Andreopoulos W."/>
            <person name="Labutti K."/>
            <person name="Pangilinan J."/>
            <person name="Floch G.L."/>
            <person name="Makela M.R."/>
            <person name="Henrissat B."/>
            <person name="Grigoriev I.V."/>
            <person name="Crouch J.A."/>
            <person name="De Vries R.P."/>
            <person name="Sukno S.A."/>
            <person name="Thon M.R."/>
        </authorList>
    </citation>
    <scope>NUCLEOTIDE SEQUENCE</scope>
    <source>
        <strain evidence="2">CBS 125086</strain>
    </source>
</reference>